<dbReference type="PANTHER" id="PTHR32309">
    <property type="entry name" value="TYROSINE-PROTEIN KINASE"/>
    <property type="match status" value="1"/>
</dbReference>
<feature type="transmembrane region" description="Helical" evidence="3">
    <location>
        <begin position="353"/>
        <end position="373"/>
    </location>
</feature>
<feature type="transmembrane region" description="Helical" evidence="3">
    <location>
        <begin position="20"/>
        <end position="43"/>
    </location>
</feature>
<reference evidence="4" key="1">
    <citation type="submission" date="2020-08" db="EMBL/GenBank/DDBJ databases">
        <title>Sulfitobacter aestuariivivens sp. nov., isolated from a tidal flat.</title>
        <authorList>
            <person name="Park S."/>
            <person name="Yoon J.-H."/>
        </authorList>
    </citation>
    <scope>NUCLEOTIDE SEQUENCE</scope>
    <source>
        <strain evidence="4">TSTF-M16</strain>
    </source>
</reference>
<evidence type="ECO:0000313" key="4">
    <source>
        <dbReference type="EMBL" id="MBD3662403.1"/>
    </source>
</evidence>
<feature type="region of interest" description="Disordered" evidence="2">
    <location>
        <begin position="418"/>
        <end position="438"/>
    </location>
</feature>
<proteinExistence type="predicted"/>
<feature type="coiled-coil region" evidence="1">
    <location>
        <begin position="175"/>
        <end position="202"/>
    </location>
</feature>
<dbReference type="AlphaFoldDB" id="A0A927CZQ7"/>
<dbReference type="RefSeq" id="WP_191073445.1">
    <property type="nucleotide sequence ID" value="NZ_JACTAG010000001.1"/>
</dbReference>
<evidence type="ECO:0000256" key="1">
    <source>
        <dbReference type="SAM" id="Coils"/>
    </source>
</evidence>
<evidence type="ECO:0000256" key="2">
    <source>
        <dbReference type="SAM" id="MobiDB-lite"/>
    </source>
</evidence>
<keyword evidence="5" id="KW-1185">Reference proteome</keyword>
<dbReference type="InterPro" id="IPR050445">
    <property type="entry name" value="Bact_polysacc_biosynth/exp"/>
</dbReference>
<dbReference type="PANTHER" id="PTHR32309:SF31">
    <property type="entry name" value="CAPSULAR EXOPOLYSACCHARIDE FAMILY"/>
    <property type="match status" value="1"/>
</dbReference>
<evidence type="ECO:0000313" key="5">
    <source>
        <dbReference type="Proteomes" id="UP000635142"/>
    </source>
</evidence>
<gene>
    <name evidence="4" type="ORF">H9Q16_00555</name>
</gene>
<dbReference type="EMBL" id="JACTAG010000001">
    <property type="protein sequence ID" value="MBD3662403.1"/>
    <property type="molecule type" value="Genomic_DNA"/>
</dbReference>
<sequence length="438" mass="48901">MGPIYSLADFLDMLRRRVGVISFVVISGCFASVIWALSIPHLYRSAEVIQIEQPKIDSELAPTTVAGSSARRLQLIEQQLMSRNSLTDIIDQFGLYDHLDALRPSEKVDLLRQSVSIAGVAAVREGFADDGTISVLTISAEMETAALAQAVAQEFADRTRALSAAQRQEQTAETLAFFTQQEENLERDIAALEVELAAFRSENDLSIEGSLDFRRDEIASLNTALLALDREIIAAQLARTRIDPNQRADTVRRLETELDATLESLTTQRSLLQDRRNTLSASIRTTPEVERTLAEFERRMELLQGQLDVISTRRNEAEVGNSLETAARGERLITIEEASLPDYPITTSRKSRVFLGTTGALALGLVIAFLLELRRPVLRTARQMERETGLRPVVSIPEMRPRQMRPKKGFAKIWEDRRLSGQRGRAARLARGPDMTKS</sequence>
<accession>A0A927CZQ7</accession>
<organism evidence="4 5">
    <name type="scientific">Sulfitobacter aestuariivivens</name>
    <dbReference type="NCBI Taxonomy" id="2766981"/>
    <lineage>
        <taxon>Bacteria</taxon>
        <taxon>Pseudomonadati</taxon>
        <taxon>Pseudomonadota</taxon>
        <taxon>Alphaproteobacteria</taxon>
        <taxon>Rhodobacterales</taxon>
        <taxon>Roseobacteraceae</taxon>
        <taxon>Sulfitobacter</taxon>
    </lineage>
</organism>
<keyword evidence="3" id="KW-1133">Transmembrane helix</keyword>
<keyword evidence="3" id="KW-0472">Membrane</keyword>
<evidence type="ECO:0000256" key="3">
    <source>
        <dbReference type="SAM" id="Phobius"/>
    </source>
</evidence>
<keyword evidence="1" id="KW-0175">Coiled coil</keyword>
<name>A0A927CZQ7_9RHOB</name>
<keyword evidence="3" id="KW-0812">Transmembrane</keyword>
<comment type="caution">
    <text evidence="4">The sequence shown here is derived from an EMBL/GenBank/DDBJ whole genome shotgun (WGS) entry which is preliminary data.</text>
</comment>
<protein>
    <submittedName>
        <fullName evidence="4">DUF874 domain-containing protein</fullName>
    </submittedName>
</protein>
<feature type="compositionally biased region" description="Low complexity" evidence="2">
    <location>
        <begin position="421"/>
        <end position="432"/>
    </location>
</feature>
<dbReference type="Proteomes" id="UP000635142">
    <property type="component" value="Unassembled WGS sequence"/>
</dbReference>